<dbReference type="InterPro" id="IPR020806">
    <property type="entry name" value="PKS_PP-bd"/>
</dbReference>
<keyword evidence="4" id="KW-0677">Repeat</keyword>
<dbReference type="InterPro" id="IPR000873">
    <property type="entry name" value="AMP-dep_synth/lig_dom"/>
</dbReference>
<keyword evidence="8" id="KW-1185">Reference proteome</keyword>
<dbReference type="SUPFAM" id="SSF53474">
    <property type="entry name" value="alpha/beta-Hydrolases"/>
    <property type="match status" value="1"/>
</dbReference>
<dbReference type="GO" id="GO:0005737">
    <property type="term" value="C:cytoplasm"/>
    <property type="evidence" value="ECO:0007669"/>
    <property type="project" value="TreeGrafter"/>
</dbReference>
<dbReference type="InterPro" id="IPR029058">
    <property type="entry name" value="AB_hydrolase_fold"/>
</dbReference>
<dbReference type="PANTHER" id="PTHR45527:SF1">
    <property type="entry name" value="FATTY ACID SYNTHASE"/>
    <property type="match status" value="1"/>
</dbReference>
<evidence type="ECO:0000256" key="2">
    <source>
        <dbReference type="ARBA" id="ARBA00022450"/>
    </source>
</evidence>
<evidence type="ECO:0000256" key="3">
    <source>
        <dbReference type="ARBA" id="ARBA00022553"/>
    </source>
</evidence>
<dbReference type="Gene3D" id="3.30.559.30">
    <property type="entry name" value="Nonribosomal peptide synthetase, condensation domain"/>
    <property type="match status" value="3"/>
</dbReference>
<dbReference type="InterPro" id="IPR010071">
    <property type="entry name" value="AA_adenyl_dom"/>
</dbReference>
<evidence type="ECO:0000313" key="8">
    <source>
        <dbReference type="Proteomes" id="UP000578449"/>
    </source>
</evidence>
<reference evidence="7 8" key="1">
    <citation type="submission" date="2020-08" db="EMBL/GenBank/DDBJ databases">
        <title>Genomic Encyclopedia of Type Strains, Phase IV (KMG-IV): sequencing the most valuable type-strain genomes for metagenomic binning, comparative biology and taxonomic classification.</title>
        <authorList>
            <person name="Goeker M."/>
        </authorList>
    </citation>
    <scope>NUCLEOTIDE SEQUENCE [LARGE SCALE GENOMIC DNA]</scope>
    <source>
        <strain evidence="7 8">DSM 45615</strain>
    </source>
</reference>
<dbReference type="PROSITE" id="PS00012">
    <property type="entry name" value="PHOSPHOPANTETHEINE"/>
    <property type="match status" value="1"/>
</dbReference>
<dbReference type="InterPro" id="IPR023213">
    <property type="entry name" value="CAT-like_dom_sf"/>
</dbReference>
<dbReference type="PROSITE" id="PS50075">
    <property type="entry name" value="CARRIER"/>
    <property type="match status" value="2"/>
</dbReference>
<evidence type="ECO:0000256" key="4">
    <source>
        <dbReference type="ARBA" id="ARBA00022737"/>
    </source>
</evidence>
<evidence type="ECO:0000313" key="7">
    <source>
        <dbReference type="EMBL" id="MBB5135501.1"/>
    </source>
</evidence>
<dbReference type="Proteomes" id="UP000578449">
    <property type="component" value="Unassembled WGS sequence"/>
</dbReference>
<sequence>MIPLSYAQRRLWTLCNLMDRSSAYNMPLALRLTGPLDAAALRAALRDVAERHESLRTVFPTGADGEPYQRILGMDEVTVEVAVVHTDDGGLRSRLSAAVAEPFDLTRDIPFRVTLFRLGPEEHVLLLLVHHIAGDGWSMGPLAVDLTTAYTARRDGRAPEWEPLPVQYADYTLWQRELLGDEDDPGSLGNEQLAYWHAELKDLPEILDLPYDHPRPSGGASEGGTVAFTLDPGLHRRLAALCRRRGVSFFMTLHAALAALYTRLGAGTDIPIGSPVAGRTDEALDDLIGFFVNTLVLRTDTSGDPTFARLLQRVRDTDLNAFANQDLPFERLVDALSPTRTLSHHPLFQTMLTLQNNAAPDLTVPGLAVRAEQVALPAAKFDLSFDFTEHTDAGGAPAGVTATLEYDTGLFERATAEAVARRLVRLLEAVAADDEVRIGDIDLLTREERHAVLEGWNDTARPVLPALLPELFEARAAAVPDRTAVIFEDRRLTYAELNARANRLARTLAARGVGPESVVAVKLPRSAELVIALLAVVKTGAAYLPVDPDYPAERVRLMLDDARPAAVLDDLAEIPGPPAEPVANLTNAERVSPLRGAHPAYVIYTSGSTGTPKGVIATHRGVLNHMLWMAEAYPLGADDVVLARTAVSFDASTWELWHPLLAGAAVCVAPAGLARDPAELMAYAARHGVTVAQFVPSLLAALPEDLDGGGLRLVFSGGEALPAAVARRVGDAWRAAVVNLYGPTETTIQVTSAPFDPDDPWHTVPIGTPIWNTRAYVLDDRLRPVAPGVTGELYIAGTGLARGYLGRPAMTAERFVADPYGPPGSRMYRTGDLARWLPDGRLCYTGRADHQIKIRGVRIEPGEIEAALERHPDVRQAVVRAHRADPAAAPRLAAWVTGRRGRVPGTEDLRAHLRAALPEHMIPSVVVALEEFPLTANGKLDTARLTVPATRPAPASQAPRTAAEKALCDLFAQVLGLPEVGVDDDFFGLGGDSIGAIQLAGHARKAGLSFSPRDVFQCRTVAALAAKAGEIALVPAEEPGAGIGPVPLTPIMHWLAEQRGPIDAFHQSVLLRSPADASEDALLAALQALLDRHDMLRSRLRAEDAGWTLETLPPAGIDARSLFRRVEVRGATPEALRDAVAEHTRAARDRLRPADGVMVQAVWFDAGAEPGRLLLLVHHLAVDGVSWRVLISDLAEAWPQALAGRRPEVAPVPTSFRTWARRLAEAAEDRAGEAELWTGVLGDGPGTALCPPLDPARDIEATSRSLTRELPAAQTEALLTRVAPPFHATPADVLLTALALAVDRWRPARDEAALLVDLEGHGREEIVPGVDLSRTVGWFTTVFPVRLDPGRVPWDEVVAGGPAVGRALKRVKEGLRLPPDRGIGYGLLRHLNPRTREVLRALPRPRIAFNYLGRVDADPGDAGAGWGLAPETAALGAGRDPGFPISHPLTVDAVVLDGTEGPVLSTTWAWPDRLFTAEEIGELDLLWRQALAGLIRHAERPDAGGHTPSDFPLVRLTPQELDAIEAAHPSLADVLPLSPLQEGMLFHSLFDSSSPDVYAVQISLDLEGELDASALRRAARAVLDRHDALRAGFQALPTGRTVQVVVARAEPQWDEIDLTATPPALLEEELARIAAADRGRRFDLAAPPLLRFTLVRTGAQSHRLLVTSHHILFDGWSLSLLLRDLFTFDSGEALPPGPRPYRDFLAWLGGQDRERAARAWREELAGLDRPTLLASEDDTRDPVPGESVLTRLPAELSDRLTRAARQRGLTVNTFVQAAWALLLGRLTGRSDVVFGATVSGRPPELPGAEDMVGLFINTVPVRVRLTPDEPLDALLRRLQDRQAAMSEHHHLALMEIHRAAGLPTLFDTVLAFENYPFDPAALDLSPMGLRVRDAGVRDGAHYPLALLVTPGERLMVRVDFRPDLFDPGAAEMLVGELARVLERLTAEPERRVGDTPVDPEDRLRALVSAERRRPAPAPRPALRTLPAVRTAPADPRRDEALRRIFAEVLDVPEVGDDDDFFELGGQSTLAIRLIHRVRAELRVRVDIRSLYLAPTPALLREHLESAEPGPASFGVMLPLRTEGDAHPLFCLHPGAGLSWSYQGLLRHLGPGRPIYALQSRAIGEPGVRYATFQDMAADYVREIRAVQPAGPYHLLGWSFGGVMAHAVAVELQRQGERVGLLAMLDAYTGDKLPARTDAEAESEVLETLVQGIGLDVAEAGGSPLTRARVLAYLDGRPDLRSLVSKETLEAILDAAAENTRLLRGHTPEVFRGDVEFFSASHDQPADGPVVRVWDRYVDGRVADHPLPCAHLELMDHKALAEIGAVLNRKLG</sequence>
<feature type="domain" description="Carrier" evidence="6">
    <location>
        <begin position="958"/>
        <end position="1032"/>
    </location>
</feature>
<dbReference type="FunFam" id="2.30.38.10:FF:000001">
    <property type="entry name" value="Non-ribosomal peptide synthetase PvdI"/>
    <property type="match status" value="1"/>
</dbReference>
<dbReference type="InterPro" id="IPR036736">
    <property type="entry name" value="ACP-like_sf"/>
</dbReference>
<keyword evidence="3" id="KW-0597">Phosphoprotein</keyword>
<dbReference type="Gene3D" id="3.30.559.10">
    <property type="entry name" value="Chloramphenicol acetyltransferase-like domain"/>
    <property type="match status" value="3"/>
</dbReference>
<dbReference type="Gene3D" id="3.40.50.12780">
    <property type="entry name" value="N-terminal domain of ligase-like"/>
    <property type="match status" value="1"/>
</dbReference>
<dbReference type="FunFam" id="3.30.559.10:FF:000012">
    <property type="entry name" value="Non-ribosomal peptide synthetase"/>
    <property type="match status" value="1"/>
</dbReference>
<dbReference type="Gene3D" id="3.30.300.30">
    <property type="match status" value="1"/>
</dbReference>
<dbReference type="Pfam" id="PF00550">
    <property type="entry name" value="PP-binding"/>
    <property type="match status" value="2"/>
</dbReference>
<dbReference type="GO" id="GO:0043041">
    <property type="term" value="P:amino acid activation for nonribosomal peptide biosynthetic process"/>
    <property type="evidence" value="ECO:0007669"/>
    <property type="project" value="TreeGrafter"/>
</dbReference>
<dbReference type="InterPro" id="IPR009081">
    <property type="entry name" value="PP-bd_ACP"/>
</dbReference>
<comment type="cofactor">
    <cofactor evidence="1">
        <name>pantetheine 4'-phosphate</name>
        <dbReference type="ChEBI" id="CHEBI:47942"/>
    </cofactor>
</comment>
<feature type="domain" description="Carrier" evidence="6">
    <location>
        <begin position="1992"/>
        <end position="2067"/>
    </location>
</feature>
<dbReference type="PANTHER" id="PTHR45527">
    <property type="entry name" value="NONRIBOSOMAL PEPTIDE SYNTHETASE"/>
    <property type="match status" value="1"/>
</dbReference>
<dbReference type="NCBIfam" id="TIGR01733">
    <property type="entry name" value="AA-adenyl-dom"/>
    <property type="match status" value="1"/>
</dbReference>
<dbReference type="Pfam" id="PF00668">
    <property type="entry name" value="Condensation"/>
    <property type="match status" value="3"/>
</dbReference>
<comment type="caution">
    <text evidence="7">The sequence shown here is derived from an EMBL/GenBank/DDBJ whole genome shotgun (WGS) entry which is preliminary data.</text>
</comment>
<dbReference type="SUPFAM" id="SSF47336">
    <property type="entry name" value="ACP-like"/>
    <property type="match status" value="2"/>
</dbReference>
<dbReference type="CDD" id="cd19543">
    <property type="entry name" value="DCL_NRPS"/>
    <property type="match status" value="1"/>
</dbReference>
<dbReference type="Gene3D" id="1.10.1200.10">
    <property type="entry name" value="ACP-like"/>
    <property type="match status" value="1"/>
</dbReference>
<gene>
    <name evidence="7" type="ORF">HNP84_005245</name>
</gene>
<dbReference type="InterPro" id="IPR001242">
    <property type="entry name" value="Condensation_dom"/>
</dbReference>
<dbReference type="GO" id="GO:0003824">
    <property type="term" value="F:catalytic activity"/>
    <property type="evidence" value="ECO:0007669"/>
    <property type="project" value="InterPro"/>
</dbReference>
<dbReference type="GO" id="GO:0044550">
    <property type="term" value="P:secondary metabolite biosynthetic process"/>
    <property type="evidence" value="ECO:0007669"/>
    <property type="project" value="TreeGrafter"/>
</dbReference>
<dbReference type="Pfam" id="PF13193">
    <property type="entry name" value="AMP-binding_C"/>
    <property type="match status" value="1"/>
</dbReference>
<dbReference type="SUPFAM" id="SSF52777">
    <property type="entry name" value="CoA-dependent acyltransferases"/>
    <property type="match status" value="6"/>
</dbReference>
<organism evidence="7 8">
    <name type="scientific">Thermocatellispora tengchongensis</name>
    <dbReference type="NCBI Taxonomy" id="1073253"/>
    <lineage>
        <taxon>Bacteria</taxon>
        <taxon>Bacillati</taxon>
        <taxon>Actinomycetota</taxon>
        <taxon>Actinomycetes</taxon>
        <taxon>Streptosporangiales</taxon>
        <taxon>Streptosporangiaceae</taxon>
        <taxon>Thermocatellispora</taxon>
    </lineage>
</organism>
<dbReference type="GO" id="GO:0017000">
    <property type="term" value="P:antibiotic biosynthetic process"/>
    <property type="evidence" value="ECO:0007669"/>
    <property type="project" value="UniProtKB-KW"/>
</dbReference>
<dbReference type="InterPro" id="IPR042099">
    <property type="entry name" value="ANL_N_sf"/>
</dbReference>
<protein>
    <submittedName>
        <fullName evidence="7">Amino acid adenylation domain-containing protein/non-ribosomal peptide synthase protein (TIGR01720 family)</fullName>
    </submittedName>
</protein>
<dbReference type="Gene3D" id="3.40.50.1820">
    <property type="entry name" value="alpha/beta hydrolase"/>
    <property type="match status" value="1"/>
</dbReference>
<dbReference type="SMART" id="SM00823">
    <property type="entry name" value="PKS_PP"/>
    <property type="match status" value="2"/>
</dbReference>
<dbReference type="CDD" id="cd19540">
    <property type="entry name" value="LCL_NRPS-like"/>
    <property type="match status" value="1"/>
</dbReference>
<dbReference type="EMBL" id="JACHGN010000011">
    <property type="protein sequence ID" value="MBB5135501.1"/>
    <property type="molecule type" value="Genomic_DNA"/>
</dbReference>
<dbReference type="FunFam" id="3.40.50.12780:FF:000012">
    <property type="entry name" value="Non-ribosomal peptide synthetase"/>
    <property type="match status" value="1"/>
</dbReference>
<dbReference type="CDD" id="cd05930">
    <property type="entry name" value="A_NRPS"/>
    <property type="match status" value="1"/>
</dbReference>
<dbReference type="FunFam" id="3.40.50.980:FF:000001">
    <property type="entry name" value="Non-ribosomal peptide synthetase"/>
    <property type="match status" value="1"/>
</dbReference>
<dbReference type="GO" id="GO:0031177">
    <property type="term" value="F:phosphopantetheine binding"/>
    <property type="evidence" value="ECO:0007669"/>
    <property type="project" value="InterPro"/>
</dbReference>
<proteinExistence type="predicted"/>
<evidence type="ECO:0000256" key="1">
    <source>
        <dbReference type="ARBA" id="ARBA00001957"/>
    </source>
</evidence>
<dbReference type="InterPro" id="IPR025110">
    <property type="entry name" value="AMP-bd_C"/>
</dbReference>
<dbReference type="Pfam" id="PF00975">
    <property type="entry name" value="Thioesterase"/>
    <property type="match status" value="1"/>
</dbReference>
<dbReference type="InterPro" id="IPR006162">
    <property type="entry name" value="Ppantetheine_attach_site"/>
</dbReference>
<dbReference type="GO" id="GO:0008610">
    <property type="term" value="P:lipid biosynthetic process"/>
    <property type="evidence" value="ECO:0007669"/>
    <property type="project" value="UniProtKB-ARBA"/>
</dbReference>
<evidence type="ECO:0000256" key="5">
    <source>
        <dbReference type="ARBA" id="ARBA00023194"/>
    </source>
</evidence>
<dbReference type="InterPro" id="IPR001031">
    <property type="entry name" value="Thioesterase"/>
</dbReference>
<dbReference type="InterPro" id="IPR010060">
    <property type="entry name" value="NRPS_synth"/>
</dbReference>
<keyword evidence="5" id="KW-0045">Antibiotic biosynthesis</keyword>
<dbReference type="FunFam" id="1.10.1200.10:FF:000005">
    <property type="entry name" value="Nonribosomal peptide synthetase 1"/>
    <property type="match status" value="1"/>
</dbReference>
<dbReference type="InterPro" id="IPR045851">
    <property type="entry name" value="AMP-bd_C_sf"/>
</dbReference>
<dbReference type="FunFam" id="3.30.559.30:FF:000001">
    <property type="entry name" value="Non-ribosomal peptide synthetase"/>
    <property type="match status" value="1"/>
</dbReference>
<name>A0A840PCD2_9ACTN</name>
<dbReference type="RefSeq" id="WP_221336731.1">
    <property type="nucleotide sequence ID" value="NZ_BAABIX010000002.1"/>
</dbReference>
<dbReference type="NCBIfam" id="TIGR01720">
    <property type="entry name" value="NRPS-para261"/>
    <property type="match status" value="1"/>
</dbReference>
<dbReference type="InterPro" id="IPR020845">
    <property type="entry name" value="AMP-binding_CS"/>
</dbReference>
<dbReference type="SUPFAM" id="SSF56801">
    <property type="entry name" value="Acetyl-CoA synthetase-like"/>
    <property type="match status" value="1"/>
</dbReference>
<dbReference type="PROSITE" id="PS00455">
    <property type="entry name" value="AMP_BINDING"/>
    <property type="match status" value="1"/>
</dbReference>
<dbReference type="Pfam" id="PF00501">
    <property type="entry name" value="AMP-binding"/>
    <property type="match status" value="1"/>
</dbReference>
<keyword evidence="2" id="KW-0596">Phosphopantetheine</keyword>
<evidence type="ECO:0000259" key="6">
    <source>
        <dbReference type="PROSITE" id="PS50075"/>
    </source>
</evidence>
<accession>A0A840PCD2</accession>